<proteinExistence type="predicted"/>
<dbReference type="Pfam" id="PF08812">
    <property type="entry name" value="YtxC"/>
    <property type="match status" value="1"/>
</dbReference>
<dbReference type="EMBL" id="FOGL01000017">
    <property type="protein sequence ID" value="SES07945.1"/>
    <property type="molecule type" value="Genomic_DNA"/>
</dbReference>
<name>A0A1H9UER7_9BACI</name>
<evidence type="ECO:0000313" key="2">
    <source>
        <dbReference type="Proteomes" id="UP000199687"/>
    </source>
</evidence>
<keyword evidence="2" id="KW-1185">Reference proteome</keyword>
<protein>
    <submittedName>
        <fullName evidence="1">Putative sporulation protein YtxC</fullName>
    </submittedName>
</protein>
<gene>
    <name evidence="1" type="ORF">SAMN04487944_11760</name>
</gene>
<reference evidence="1 2" key="1">
    <citation type="submission" date="2016-10" db="EMBL/GenBank/DDBJ databases">
        <authorList>
            <person name="de Groot N.N."/>
        </authorList>
    </citation>
    <scope>NUCLEOTIDE SEQUENCE [LARGE SCALE GENOMIC DNA]</scope>
    <source>
        <strain evidence="1 2">CGMCC 1.7727</strain>
    </source>
</reference>
<accession>A0A1H9UER7</accession>
<dbReference type="OrthoDB" id="2986513at2"/>
<organism evidence="1 2">
    <name type="scientific">Gracilibacillus ureilyticus</name>
    <dbReference type="NCBI Taxonomy" id="531814"/>
    <lineage>
        <taxon>Bacteria</taxon>
        <taxon>Bacillati</taxon>
        <taxon>Bacillota</taxon>
        <taxon>Bacilli</taxon>
        <taxon>Bacillales</taxon>
        <taxon>Bacillaceae</taxon>
        <taxon>Gracilibacillus</taxon>
    </lineage>
</organism>
<dbReference type="AlphaFoldDB" id="A0A1H9UER7"/>
<dbReference type="Proteomes" id="UP000199687">
    <property type="component" value="Unassembled WGS sequence"/>
</dbReference>
<evidence type="ECO:0000313" key="1">
    <source>
        <dbReference type="EMBL" id="SES07945.1"/>
    </source>
</evidence>
<dbReference type="STRING" id="531814.SAMN04487944_11760"/>
<sequence length="283" mass="34112">MLEVYFERVHEAESFYQILRESCSDWKAFRRRGDIHTIHIVPEDELDWENCKQKLSQLLSNIYIKHREIPAIQTILEKTYRFTNAEEIERITSLAMSLIEKDEDIYEHRIHQHELHDILQTIFMLHMEKGLIRFDSIVHFRFHHYIEQLSELVGLAIDEFKREEDYQSFIHSVREFIARKEPEIDVIYVLEGEQYYFFREDGSQYTETDLEELMSRFPLYIFALQEEEWNISPLIMLAPNHVYLFGDDPTEPRMTTVINIFQEHCTFFPTAEFPFPAEEEKGS</sequence>
<dbReference type="InterPro" id="IPR014199">
    <property type="entry name" value="Spore_YtxC"/>
</dbReference>